<evidence type="ECO:0000256" key="1">
    <source>
        <dbReference type="SAM" id="MobiDB-lite"/>
    </source>
</evidence>
<gene>
    <name evidence="2" type="ORF">R3P38DRAFT_2800904</name>
</gene>
<proteinExistence type="predicted"/>
<evidence type="ECO:0000313" key="3">
    <source>
        <dbReference type="Proteomes" id="UP001362999"/>
    </source>
</evidence>
<comment type="caution">
    <text evidence="2">The sequence shown here is derived from an EMBL/GenBank/DDBJ whole genome shotgun (WGS) entry which is preliminary data.</text>
</comment>
<feature type="compositionally biased region" description="Low complexity" evidence="1">
    <location>
        <begin position="95"/>
        <end position="109"/>
    </location>
</feature>
<protein>
    <submittedName>
        <fullName evidence="2">Uncharacterized protein</fullName>
    </submittedName>
</protein>
<dbReference type="AlphaFoldDB" id="A0AAV9ZWI3"/>
<feature type="region of interest" description="Disordered" evidence="1">
    <location>
        <begin position="61"/>
        <end position="123"/>
    </location>
</feature>
<organism evidence="2 3">
    <name type="scientific">Favolaschia claudopus</name>
    <dbReference type="NCBI Taxonomy" id="2862362"/>
    <lineage>
        <taxon>Eukaryota</taxon>
        <taxon>Fungi</taxon>
        <taxon>Dikarya</taxon>
        <taxon>Basidiomycota</taxon>
        <taxon>Agaricomycotina</taxon>
        <taxon>Agaricomycetes</taxon>
        <taxon>Agaricomycetidae</taxon>
        <taxon>Agaricales</taxon>
        <taxon>Marasmiineae</taxon>
        <taxon>Mycenaceae</taxon>
        <taxon>Favolaschia</taxon>
    </lineage>
</organism>
<sequence>MHSLRLYVHGMSALMVEETKIVSQLLRSFNEMIAATLPSFQQPQQDRPPSMATQTVDAVAKSDVIGDDQTPRPTRTGDLPPIAPAPAVPLPLPSFPNSSFVQSSESSSNARAGMTSGVESGKASRPLTQMLRCRCNAAEFEFACLAFADKVLGWRVLAPFGGPRLRVESFEVPASIALGRDEIGKRKQREAYGIEAKIPVVGLIPSRADQHRRYAVVADDSSAGDAWTVDEFVRVEAIGSL</sequence>
<keyword evidence="3" id="KW-1185">Reference proteome</keyword>
<evidence type="ECO:0000313" key="2">
    <source>
        <dbReference type="EMBL" id="KAK6993161.1"/>
    </source>
</evidence>
<dbReference type="Proteomes" id="UP001362999">
    <property type="component" value="Unassembled WGS sequence"/>
</dbReference>
<reference evidence="2 3" key="1">
    <citation type="journal article" date="2024" name="J Genomics">
        <title>Draft genome sequencing and assembly of Favolaschia claudopus CIRM-BRFM 2984 isolated from oak limbs.</title>
        <authorList>
            <person name="Navarro D."/>
            <person name="Drula E."/>
            <person name="Chaduli D."/>
            <person name="Cazenave R."/>
            <person name="Ahrendt S."/>
            <person name="Wang J."/>
            <person name="Lipzen A."/>
            <person name="Daum C."/>
            <person name="Barry K."/>
            <person name="Grigoriev I.V."/>
            <person name="Favel A."/>
            <person name="Rosso M.N."/>
            <person name="Martin F."/>
        </authorList>
    </citation>
    <scope>NUCLEOTIDE SEQUENCE [LARGE SCALE GENOMIC DNA]</scope>
    <source>
        <strain evidence="2 3">CIRM-BRFM 2984</strain>
    </source>
</reference>
<feature type="compositionally biased region" description="Pro residues" evidence="1">
    <location>
        <begin position="81"/>
        <end position="94"/>
    </location>
</feature>
<dbReference type="EMBL" id="JAWWNJ010000103">
    <property type="protein sequence ID" value="KAK6993161.1"/>
    <property type="molecule type" value="Genomic_DNA"/>
</dbReference>
<accession>A0AAV9ZWI3</accession>
<name>A0AAV9ZWI3_9AGAR</name>